<name>A0A6H1Z6J0_9ZZZZ</name>
<organism evidence="2">
    <name type="scientific">viral metagenome</name>
    <dbReference type="NCBI Taxonomy" id="1070528"/>
    <lineage>
        <taxon>unclassified sequences</taxon>
        <taxon>metagenomes</taxon>
        <taxon>organismal metagenomes</taxon>
    </lineage>
</organism>
<feature type="compositionally biased region" description="Low complexity" evidence="1">
    <location>
        <begin position="186"/>
        <end position="201"/>
    </location>
</feature>
<accession>A0A6H1Z6J0</accession>
<reference evidence="2" key="1">
    <citation type="submission" date="2020-03" db="EMBL/GenBank/DDBJ databases">
        <title>The deep terrestrial virosphere.</title>
        <authorList>
            <person name="Holmfeldt K."/>
            <person name="Nilsson E."/>
            <person name="Simone D."/>
            <person name="Lopez-Fernandez M."/>
            <person name="Wu X."/>
            <person name="de Brujin I."/>
            <person name="Lundin D."/>
            <person name="Andersson A."/>
            <person name="Bertilsson S."/>
            <person name="Dopson M."/>
        </authorList>
    </citation>
    <scope>NUCLEOTIDE SEQUENCE</scope>
    <source>
        <strain evidence="2">MM171B00216</strain>
    </source>
</reference>
<evidence type="ECO:0000256" key="1">
    <source>
        <dbReference type="SAM" id="MobiDB-lite"/>
    </source>
</evidence>
<feature type="region of interest" description="Disordered" evidence="1">
    <location>
        <begin position="167"/>
        <end position="211"/>
    </location>
</feature>
<feature type="compositionally biased region" description="Basic and acidic residues" evidence="1">
    <location>
        <begin position="129"/>
        <end position="144"/>
    </location>
</feature>
<dbReference type="AlphaFoldDB" id="A0A6H1Z6J0"/>
<feature type="region of interest" description="Disordered" evidence="1">
    <location>
        <begin position="129"/>
        <end position="152"/>
    </location>
</feature>
<dbReference type="EMBL" id="MT143888">
    <property type="protein sequence ID" value="QJA43503.1"/>
    <property type="molecule type" value="Genomic_DNA"/>
</dbReference>
<evidence type="ECO:0000313" key="2">
    <source>
        <dbReference type="EMBL" id="QJA43503.1"/>
    </source>
</evidence>
<gene>
    <name evidence="2" type="ORF">MM171B00216_0003</name>
</gene>
<protein>
    <submittedName>
        <fullName evidence="2">Uncharacterized protein</fullName>
    </submittedName>
</protein>
<sequence>MTLRKRIRALLADMPGLTSYDFDGTLTVARVSLTMDTTSGPVGKIEDRVNVRGNAGDSLAITISSTFTEDNGIVMMDQTKDMVLIPTEKVERYEDLLHELRYAVSLRGVLEDEFGEERAAEICAAIERDEERRREEERHPEAMESARLSLPRSRTLSTKTNRLALGKNLNGGSLIRSASPSHGLPGTARRTTARTEGTRAGLRPHKEADDD</sequence>
<proteinExistence type="predicted"/>